<evidence type="ECO:0000259" key="5">
    <source>
        <dbReference type="SMART" id="SM00382"/>
    </source>
</evidence>
<gene>
    <name evidence="6" type="ORF">Dsin_012823</name>
</gene>
<keyword evidence="4" id="KW-0520">NAD</keyword>
<dbReference type="Gene3D" id="1.10.8.430">
    <property type="entry name" value="Helical domain of apoptotic protease-activating factors"/>
    <property type="match status" value="1"/>
</dbReference>
<dbReference type="GO" id="GO:0043531">
    <property type="term" value="F:ADP binding"/>
    <property type="evidence" value="ECO:0007669"/>
    <property type="project" value="InterPro"/>
</dbReference>
<keyword evidence="2" id="KW-0547">Nucleotide-binding</keyword>
<dbReference type="FunFam" id="1.10.10.10:FF:000322">
    <property type="entry name" value="Probable disease resistance protein At1g63360"/>
    <property type="match status" value="1"/>
</dbReference>
<dbReference type="Pfam" id="PF23559">
    <property type="entry name" value="WHD_DRP"/>
    <property type="match status" value="1"/>
</dbReference>
<feature type="domain" description="AAA+ ATPase" evidence="5">
    <location>
        <begin position="177"/>
        <end position="317"/>
    </location>
</feature>
<keyword evidence="3" id="KW-0611">Plant defense</keyword>
<dbReference type="InterPro" id="IPR044974">
    <property type="entry name" value="Disease_R_plants"/>
</dbReference>
<evidence type="ECO:0000256" key="3">
    <source>
        <dbReference type="ARBA" id="ARBA00022821"/>
    </source>
</evidence>
<dbReference type="Gene3D" id="1.10.10.10">
    <property type="entry name" value="Winged helix-like DNA-binding domain superfamily/Winged helix DNA-binding domain"/>
    <property type="match status" value="1"/>
</dbReference>
<evidence type="ECO:0000313" key="6">
    <source>
        <dbReference type="EMBL" id="KAK3218853.1"/>
    </source>
</evidence>
<dbReference type="InterPro" id="IPR042197">
    <property type="entry name" value="Apaf_helical"/>
</dbReference>
<dbReference type="SMART" id="SM00382">
    <property type="entry name" value="AAA"/>
    <property type="match status" value="1"/>
</dbReference>
<dbReference type="GO" id="GO:0098542">
    <property type="term" value="P:defense response to other organism"/>
    <property type="evidence" value="ECO:0007669"/>
    <property type="project" value="TreeGrafter"/>
</dbReference>
<dbReference type="InterPro" id="IPR002182">
    <property type="entry name" value="NB-ARC"/>
</dbReference>
<dbReference type="InterPro" id="IPR027417">
    <property type="entry name" value="P-loop_NTPase"/>
</dbReference>
<dbReference type="InterPro" id="IPR055414">
    <property type="entry name" value="LRR_R13L4/SHOC2-like"/>
</dbReference>
<dbReference type="AlphaFoldDB" id="A0AAE0AJ76"/>
<dbReference type="InterPro" id="IPR038005">
    <property type="entry name" value="RX-like_CC"/>
</dbReference>
<dbReference type="CDD" id="cd14798">
    <property type="entry name" value="RX-CC_like"/>
    <property type="match status" value="1"/>
</dbReference>
<dbReference type="Gene3D" id="3.40.50.300">
    <property type="entry name" value="P-loop containing nucleotide triphosphate hydrolases"/>
    <property type="match status" value="1"/>
</dbReference>
<dbReference type="SUPFAM" id="SSF52540">
    <property type="entry name" value="P-loop containing nucleoside triphosphate hydrolases"/>
    <property type="match status" value="1"/>
</dbReference>
<dbReference type="SUPFAM" id="SSF52058">
    <property type="entry name" value="L domain-like"/>
    <property type="match status" value="1"/>
</dbReference>
<dbReference type="PRINTS" id="PR00364">
    <property type="entry name" value="DISEASERSIST"/>
</dbReference>
<reference evidence="6" key="1">
    <citation type="journal article" date="2023" name="Plant J.">
        <title>Genome sequences and population genomics provide insights into the demographic history, inbreeding, and mutation load of two 'living fossil' tree species of Dipteronia.</title>
        <authorList>
            <person name="Feng Y."/>
            <person name="Comes H.P."/>
            <person name="Chen J."/>
            <person name="Zhu S."/>
            <person name="Lu R."/>
            <person name="Zhang X."/>
            <person name="Li P."/>
            <person name="Qiu J."/>
            <person name="Olsen K.M."/>
            <person name="Qiu Y."/>
        </authorList>
    </citation>
    <scope>NUCLEOTIDE SEQUENCE</scope>
    <source>
        <strain evidence="6">NBL</strain>
    </source>
</reference>
<dbReference type="Pfam" id="PF23598">
    <property type="entry name" value="LRR_14"/>
    <property type="match status" value="1"/>
</dbReference>
<evidence type="ECO:0000256" key="2">
    <source>
        <dbReference type="ARBA" id="ARBA00022741"/>
    </source>
</evidence>
<organism evidence="6 7">
    <name type="scientific">Dipteronia sinensis</name>
    <dbReference type="NCBI Taxonomy" id="43782"/>
    <lineage>
        <taxon>Eukaryota</taxon>
        <taxon>Viridiplantae</taxon>
        <taxon>Streptophyta</taxon>
        <taxon>Embryophyta</taxon>
        <taxon>Tracheophyta</taxon>
        <taxon>Spermatophyta</taxon>
        <taxon>Magnoliopsida</taxon>
        <taxon>eudicotyledons</taxon>
        <taxon>Gunneridae</taxon>
        <taxon>Pentapetalae</taxon>
        <taxon>rosids</taxon>
        <taxon>malvids</taxon>
        <taxon>Sapindales</taxon>
        <taxon>Sapindaceae</taxon>
        <taxon>Hippocastanoideae</taxon>
        <taxon>Acereae</taxon>
        <taxon>Dipteronia</taxon>
    </lineage>
</organism>
<dbReference type="Gene3D" id="3.80.10.10">
    <property type="entry name" value="Ribonuclease Inhibitor"/>
    <property type="match status" value="1"/>
</dbReference>
<dbReference type="InterPro" id="IPR032675">
    <property type="entry name" value="LRR_dom_sf"/>
</dbReference>
<dbReference type="InterPro" id="IPR058922">
    <property type="entry name" value="WHD_DRP"/>
</dbReference>
<evidence type="ECO:0000256" key="4">
    <source>
        <dbReference type="ARBA" id="ARBA00023027"/>
    </source>
</evidence>
<protein>
    <recommendedName>
        <fullName evidence="5">AAA+ ATPase domain-containing protein</fullName>
    </recommendedName>
</protein>
<dbReference type="InterPro" id="IPR036388">
    <property type="entry name" value="WH-like_DNA-bd_sf"/>
</dbReference>
<dbReference type="InterPro" id="IPR041118">
    <property type="entry name" value="Rx_N"/>
</dbReference>
<dbReference type="InterPro" id="IPR003593">
    <property type="entry name" value="AAA+_ATPase"/>
</dbReference>
<keyword evidence="1" id="KW-0677">Repeat</keyword>
<dbReference type="Proteomes" id="UP001281410">
    <property type="component" value="Unassembled WGS sequence"/>
</dbReference>
<keyword evidence="7" id="KW-1185">Reference proteome</keyword>
<dbReference type="EMBL" id="JANJYJ010000004">
    <property type="protein sequence ID" value="KAK3218853.1"/>
    <property type="molecule type" value="Genomic_DNA"/>
</dbReference>
<dbReference type="FunFam" id="3.40.50.300:FF:001091">
    <property type="entry name" value="Probable disease resistance protein At1g61300"/>
    <property type="match status" value="1"/>
</dbReference>
<dbReference type="PANTHER" id="PTHR23155">
    <property type="entry name" value="DISEASE RESISTANCE PROTEIN RP"/>
    <property type="match status" value="1"/>
</dbReference>
<dbReference type="Gene3D" id="1.20.5.4130">
    <property type="match status" value="1"/>
</dbReference>
<dbReference type="Pfam" id="PF00931">
    <property type="entry name" value="NB-ARC"/>
    <property type="match status" value="1"/>
</dbReference>
<accession>A0AAE0AJ76</accession>
<proteinExistence type="predicted"/>
<dbReference type="PANTHER" id="PTHR23155:SF759">
    <property type="entry name" value="AAA+ ATPASE DOMAIN-CONTAINING PROTEIN"/>
    <property type="match status" value="1"/>
</dbReference>
<evidence type="ECO:0000256" key="1">
    <source>
        <dbReference type="ARBA" id="ARBA00022737"/>
    </source>
</evidence>
<evidence type="ECO:0000313" key="7">
    <source>
        <dbReference type="Proteomes" id="UP001281410"/>
    </source>
</evidence>
<sequence>MIVVDGMLSTLGELVFTSLLNQAQFAIDFRRELDTMKTQLELLKAFLSDTDNLNSRKEQIKTTLAKIRELFYEADNILTDCLIRDEYRSDGFCSRYSPQELIFKYQIGQKLKNINSQMEKMERILSTFLKPQYPSIQGDTQKILTRFTSQDFDPSEIIGLESDMEKIKGWIFSKNEAFHRVGIVGMGGLGKTTIAQKIFSDREVVSQFVRTLWVSVSQDFNEERIMRSMLEQLGQYGTGSDQGQMLRKLHHVLEGKTCLIVMDDVWSINIDWWNRLCSGLPKLKGGSSCIIITTRNEDVAVMKMGVDSSRIHRPKVLNKDESWSLFSLFAFSANKGICPNSQIEKVGRIIVQKCQGLPLAIKTIGGLLASKINSFSEWRKVSEEFHELTRGKDSSVTASLQLSYDELPSRLKQCLLCFSIYPEDSEIRAQQLIHWWVGEGFIQDTDTKTATEQGFEYLSELVSRCLVDVVQRRGYDGRVYSCKMHDLVREMTIKVAEDEAFCSFDGKGKQKLTADSRWLGFTSDVDTKSLNKNLKLRAVFLMSGNPVFFNKSNVLLRSLRVLDCSHGKLDTTQVEYLMDLICSLKRLACLNLTGVVGLKEVPYSIKKLCNLQLLILTGCNNLVKLHQSITNLKRLVILDLGSCGHEYLPRDVGRLSYLQELSGLRLVNNAQSCRLHELETLVQLRVLRINVNNESEITEKERKVLSQLKKLKVFSIDAEDCKDEKIFKMLDQLTPPPNLQELYLRRYRHEIMPKWINPEKLLSLQYLCIENGDLASIRMSPETEDDTKCTWNLEGLCLKVLPNLEEDWKDLEQNMPQLHYVEVSRCFNLKNFPCPVDKPGVWRKNED</sequence>
<comment type="caution">
    <text evidence="6">The sequence shown here is derived from an EMBL/GenBank/DDBJ whole genome shotgun (WGS) entry which is preliminary data.</text>
</comment>
<dbReference type="Pfam" id="PF18052">
    <property type="entry name" value="Rx_N"/>
    <property type="match status" value="1"/>
</dbReference>
<name>A0AAE0AJ76_9ROSI</name>